<comment type="caution">
    <text evidence="3">The sequence shown here is derived from an EMBL/GenBank/DDBJ whole genome shotgun (WGS) entry which is preliminary data.</text>
</comment>
<evidence type="ECO:0000256" key="2">
    <source>
        <dbReference type="SAM" id="MobiDB-lite"/>
    </source>
</evidence>
<sequence length="317" mass="33417">MGEGVAEADVLEGRTGAGAAEAGEAGAEGGRGDAELFTTVVADPDVRPGAGYARAVSTREELTTETFTQLAVARTHLTMAADAAYELEDELAKVDEGIVGLTGLAGQIRSDETRRRDLPNVPEFARGVQVHFGDVRDKIDVIHEHLTQGALTIASARVYVDELEKLPGGKEGPAVAAAQQLRRQLDLFEEAINTATQRLQQTTKRFTNADTHLVPVLQLPVRVDDRSATATLIDDASAAMNLEVAAVSGGVDDLGAGFDEASQSAYHAAKDASALGRAVRAGLNPPDPAGRRTRAAASGEDQRRRADGRTQGSSRDR</sequence>
<feature type="region of interest" description="Disordered" evidence="2">
    <location>
        <begin position="1"/>
        <end position="31"/>
    </location>
</feature>
<evidence type="ECO:0000313" key="4">
    <source>
        <dbReference type="Proteomes" id="UP000295573"/>
    </source>
</evidence>
<dbReference type="EMBL" id="SLWR01000003">
    <property type="protein sequence ID" value="TCO49273.1"/>
    <property type="molecule type" value="Genomic_DNA"/>
</dbReference>
<feature type="compositionally biased region" description="Basic and acidic residues" evidence="2">
    <location>
        <begin position="300"/>
        <end position="317"/>
    </location>
</feature>
<protein>
    <recommendedName>
        <fullName evidence="5">Toxic anion resistance protein TelA</fullName>
    </recommendedName>
</protein>
<evidence type="ECO:0000256" key="1">
    <source>
        <dbReference type="SAM" id="Coils"/>
    </source>
</evidence>
<accession>A0A4R2IUN3</accession>
<dbReference type="AlphaFoldDB" id="A0A4R2IUN3"/>
<reference evidence="3 4" key="1">
    <citation type="journal article" date="2015" name="Stand. Genomic Sci.">
        <title>Genomic Encyclopedia of Bacterial and Archaeal Type Strains, Phase III: the genomes of soil and plant-associated and newly described type strains.</title>
        <authorList>
            <person name="Whitman W.B."/>
            <person name="Woyke T."/>
            <person name="Klenk H.P."/>
            <person name="Zhou Y."/>
            <person name="Lilburn T.G."/>
            <person name="Beck B.J."/>
            <person name="De Vos P."/>
            <person name="Vandamme P."/>
            <person name="Eisen J.A."/>
            <person name="Garrity G."/>
            <person name="Hugenholtz P."/>
            <person name="Kyrpides N.C."/>
        </authorList>
    </citation>
    <scope>NUCLEOTIDE SEQUENCE [LARGE SCALE GENOMIC DNA]</scope>
    <source>
        <strain evidence="3 4">VKM Ac-2541</strain>
    </source>
</reference>
<name>A0A4R2IUN3_9ACTN</name>
<keyword evidence="1" id="KW-0175">Coiled coil</keyword>
<feature type="region of interest" description="Disordered" evidence="2">
    <location>
        <begin position="280"/>
        <end position="317"/>
    </location>
</feature>
<evidence type="ECO:0008006" key="5">
    <source>
        <dbReference type="Google" id="ProtNLM"/>
    </source>
</evidence>
<organism evidence="3 4">
    <name type="scientific">Kribbella antiqua</name>
    <dbReference type="NCBI Taxonomy" id="2512217"/>
    <lineage>
        <taxon>Bacteria</taxon>
        <taxon>Bacillati</taxon>
        <taxon>Actinomycetota</taxon>
        <taxon>Actinomycetes</taxon>
        <taxon>Propionibacteriales</taxon>
        <taxon>Kribbellaceae</taxon>
        <taxon>Kribbella</taxon>
    </lineage>
</organism>
<gene>
    <name evidence="3" type="ORF">EV646_103251</name>
</gene>
<keyword evidence="4" id="KW-1185">Reference proteome</keyword>
<proteinExistence type="predicted"/>
<feature type="coiled-coil region" evidence="1">
    <location>
        <begin position="178"/>
        <end position="205"/>
    </location>
</feature>
<dbReference type="Proteomes" id="UP000295573">
    <property type="component" value="Unassembled WGS sequence"/>
</dbReference>
<evidence type="ECO:0000313" key="3">
    <source>
        <dbReference type="EMBL" id="TCO49273.1"/>
    </source>
</evidence>
<feature type="compositionally biased region" description="Low complexity" evidence="2">
    <location>
        <begin position="13"/>
        <end position="25"/>
    </location>
</feature>